<dbReference type="OrthoDB" id="5570013at2759"/>
<dbReference type="InParanoid" id="S8G2T1"/>
<protein>
    <submittedName>
        <fullName evidence="1">Uncharacterized protein</fullName>
    </submittedName>
</protein>
<dbReference type="EMBL" id="KE504126">
    <property type="protein sequence ID" value="EPT04605.1"/>
    <property type="molecule type" value="Genomic_DNA"/>
</dbReference>
<dbReference type="Proteomes" id="UP000015241">
    <property type="component" value="Unassembled WGS sequence"/>
</dbReference>
<sequence>MSSPNLPSTMTDDVKKGQAILVTIPSMEHKTINGVADSSEPSQALIPDCTLVEWELDPEHAVQVSLYEHVAQASDKLPLDSTKLFFVSPGTPDLAHGFIVVSDDGEPGSDMVTVDVLACYNSRRYFQQLTKKLDLRLLMDQTIIVTAKNRWSNLPASRHQIRDWKDTLRFDELSLSTENSSIYVDSVVADTVSVYYSTIGLIKGYFNVFRSLDFETSNGPIMALVGLLTAVCRMRRNRIGRDHD</sequence>
<dbReference type="STRING" id="743788.S8G2T1"/>
<reference evidence="1 2" key="1">
    <citation type="journal article" date="2012" name="Science">
        <title>The Paleozoic origin of enzymatic lignin decomposition reconstructed from 31 fungal genomes.</title>
        <authorList>
            <person name="Floudas D."/>
            <person name="Binder M."/>
            <person name="Riley R."/>
            <person name="Barry K."/>
            <person name="Blanchette R.A."/>
            <person name="Henrissat B."/>
            <person name="Martinez A.T."/>
            <person name="Otillar R."/>
            <person name="Spatafora J.W."/>
            <person name="Yadav J.S."/>
            <person name="Aerts A."/>
            <person name="Benoit I."/>
            <person name="Boyd A."/>
            <person name="Carlson A."/>
            <person name="Copeland A."/>
            <person name="Coutinho P.M."/>
            <person name="de Vries R.P."/>
            <person name="Ferreira P."/>
            <person name="Findley K."/>
            <person name="Foster B."/>
            <person name="Gaskell J."/>
            <person name="Glotzer D."/>
            <person name="Gorecki P."/>
            <person name="Heitman J."/>
            <person name="Hesse C."/>
            <person name="Hori C."/>
            <person name="Igarashi K."/>
            <person name="Jurgens J.A."/>
            <person name="Kallen N."/>
            <person name="Kersten P."/>
            <person name="Kohler A."/>
            <person name="Kuees U."/>
            <person name="Kumar T.K.A."/>
            <person name="Kuo A."/>
            <person name="LaButti K."/>
            <person name="Larrondo L.F."/>
            <person name="Lindquist E."/>
            <person name="Ling A."/>
            <person name="Lombard V."/>
            <person name="Lucas S."/>
            <person name="Lundell T."/>
            <person name="Martin R."/>
            <person name="McLaughlin D.J."/>
            <person name="Morgenstern I."/>
            <person name="Morin E."/>
            <person name="Murat C."/>
            <person name="Nagy L.G."/>
            <person name="Nolan M."/>
            <person name="Ohm R.A."/>
            <person name="Patyshakuliyeva A."/>
            <person name="Rokas A."/>
            <person name="Ruiz-Duenas F.J."/>
            <person name="Sabat G."/>
            <person name="Salamov A."/>
            <person name="Samejima M."/>
            <person name="Schmutz J."/>
            <person name="Slot J.C."/>
            <person name="St John F."/>
            <person name="Stenlid J."/>
            <person name="Sun H."/>
            <person name="Sun S."/>
            <person name="Syed K."/>
            <person name="Tsang A."/>
            <person name="Wiebenga A."/>
            <person name="Young D."/>
            <person name="Pisabarro A."/>
            <person name="Eastwood D.C."/>
            <person name="Martin F."/>
            <person name="Cullen D."/>
            <person name="Grigoriev I.V."/>
            <person name="Hibbett D.S."/>
        </authorList>
    </citation>
    <scope>NUCLEOTIDE SEQUENCE</scope>
    <source>
        <strain evidence="2">FP-58527</strain>
    </source>
</reference>
<proteinExistence type="predicted"/>
<accession>S8G2T1</accession>
<dbReference type="HOGENOM" id="CLU_1138029_0_0_1"/>
<dbReference type="AlphaFoldDB" id="S8G2T1"/>
<evidence type="ECO:0000313" key="2">
    <source>
        <dbReference type="Proteomes" id="UP000015241"/>
    </source>
</evidence>
<organism evidence="1 2">
    <name type="scientific">Fomitopsis schrenkii</name>
    <name type="common">Brown rot fungus</name>
    <dbReference type="NCBI Taxonomy" id="2126942"/>
    <lineage>
        <taxon>Eukaryota</taxon>
        <taxon>Fungi</taxon>
        <taxon>Dikarya</taxon>
        <taxon>Basidiomycota</taxon>
        <taxon>Agaricomycotina</taxon>
        <taxon>Agaricomycetes</taxon>
        <taxon>Polyporales</taxon>
        <taxon>Fomitopsis</taxon>
    </lineage>
</organism>
<evidence type="ECO:0000313" key="1">
    <source>
        <dbReference type="EMBL" id="EPT04605.1"/>
    </source>
</evidence>
<keyword evidence="2" id="KW-1185">Reference proteome</keyword>
<name>S8G2T1_FOMSC</name>
<gene>
    <name evidence="1" type="ORF">FOMPIDRAFT_1045880</name>
</gene>